<keyword evidence="7 12" id="KW-0460">Magnesium</keyword>
<feature type="transmembrane region" description="Helical" evidence="12">
    <location>
        <begin position="336"/>
        <end position="356"/>
    </location>
</feature>
<dbReference type="Proteomes" id="UP000320359">
    <property type="component" value="Unassembled WGS sequence"/>
</dbReference>
<feature type="transmembrane region" description="Helical" evidence="12">
    <location>
        <begin position="6"/>
        <end position="26"/>
    </location>
</feature>
<dbReference type="HAMAP" id="MF_02030">
    <property type="entry name" value="WecA_Gammaproteo"/>
    <property type="match status" value="1"/>
</dbReference>
<feature type="transmembrane region" description="Helical" evidence="12">
    <location>
        <begin position="310"/>
        <end position="330"/>
    </location>
</feature>
<dbReference type="GO" id="GO:0000287">
    <property type="term" value="F:magnesium ion binding"/>
    <property type="evidence" value="ECO:0007669"/>
    <property type="project" value="InterPro"/>
</dbReference>
<dbReference type="GO" id="GO:0071555">
    <property type="term" value="P:cell wall organization"/>
    <property type="evidence" value="ECO:0007669"/>
    <property type="project" value="TreeGrafter"/>
</dbReference>
<dbReference type="Pfam" id="PF00953">
    <property type="entry name" value="Glycos_transf_4"/>
    <property type="match status" value="1"/>
</dbReference>
<feature type="transmembrane region" description="Helical" evidence="12">
    <location>
        <begin position="46"/>
        <end position="66"/>
    </location>
</feature>
<keyword evidence="13" id="KW-0479">Metal-binding</keyword>
<feature type="transmembrane region" description="Helical" evidence="12">
    <location>
        <begin position="130"/>
        <end position="150"/>
    </location>
</feature>
<dbReference type="GO" id="GO:0030145">
    <property type="term" value="F:manganese ion binding"/>
    <property type="evidence" value="ECO:0007669"/>
    <property type="project" value="InterPro"/>
</dbReference>
<dbReference type="EC" id="2.7.8.33" evidence="12"/>
<feature type="binding site" evidence="13">
    <location>
        <position position="215"/>
    </location>
    <ligand>
        <name>Mg(2+)</name>
        <dbReference type="ChEBI" id="CHEBI:18420"/>
    </ligand>
</feature>
<feature type="transmembrane region" description="Helical" evidence="12">
    <location>
        <begin position="102"/>
        <end position="124"/>
    </location>
</feature>
<evidence type="ECO:0000256" key="11">
    <source>
        <dbReference type="ARBA" id="ARBA00023211"/>
    </source>
</evidence>
<feature type="binding site" evidence="13">
    <location>
        <position position="150"/>
    </location>
    <ligand>
        <name>Mg(2+)</name>
        <dbReference type="ChEBI" id="CHEBI:18420"/>
    </ligand>
</feature>
<comment type="similarity">
    <text evidence="12">Belongs to the glycosyltransferase 4 family. WecA subfamily.</text>
</comment>
<dbReference type="AlphaFoldDB" id="A0A552X5A6"/>
<protein>
    <recommendedName>
        <fullName evidence="12">Undecaprenyl-phosphate alpha-N-acetylglucosaminyl 1-phosphate transferase</fullName>
        <ecNumber evidence="12">2.7.8.33</ecNumber>
    </recommendedName>
    <alternativeName>
        <fullName evidence="12">UDP-GlcNAc:undecaprenyl-phosphate GlcNAc-1-phosphate transferase</fullName>
    </alternativeName>
    <alternativeName>
        <fullName evidence="12">Undecaprenyl-phosphate GlcNAc-1-phosphate transferase</fullName>
    </alternativeName>
</protein>
<evidence type="ECO:0000256" key="12">
    <source>
        <dbReference type="HAMAP-Rule" id="MF_02030"/>
    </source>
</evidence>
<keyword evidence="10 12" id="KW-0472">Membrane</keyword>
<reference evidence="14 15" key="1">
    <citation type="submission" date="2019-07" db="EMBL/GenBank/DDBJ databases">
        <authorList>
            <person name="Yang M."/>
            <person name="Zhao D."/>
            <person name="Xiang H."/>
        </authorList>
    </citation>
    <scope>NUCLEOTIDE SEQUENCE [LARGE SCALE GENOMIC DNA]</scope>
    <source>
        <strain evidence="14 15">IM1326</strain>
    </source>
</reference>
<dbReference type="PANTHER" id="PTHR22926">
    <property type="entry name" value="PHOSPHO-N-ACETYLMURAMOYL-PENTAPEPTIDE-TRANSFERASE"/>
    <property type="match status" value="1"/>
</dbReference>
<keyword evidence="2 12" id="KW-1003">Cell membrane</keyword>
<keyword evidence="3 12" id="KW-0997">Cell inner membrane</keyword>
<comment type="cofactor">
    <cofactor evidence="12">
        <name>Mn(2+)</name>
        <dbReference type="ChEBI" id="CHEBI:29035"/>
    </cofactor>
</comment>
<dbReference type="InterPro" id="IPR000715">
    <property type="entry name" value="Glycosyl_transferase_4"/>
</dbReference>
<dbReference type="GO" id="GO:0005886">
    <property type="term" value="C:plasma membrane"/>
    <property type="evidence" value="ECO:0007669"/>
    <property type="project" value="UniProtKB-SubCell"/>
</dbReference>
<comment type="pathway">
    <text evidence="12">Bacterial outer membrane biogenesis; LPS O-antigen biosynthesis.</text>
</comment>
<dbReference type="GO" id="GO:0016757">
    <property type="term" value="F:glycosyltransferase activity"/>
    <property type="evidence" value="ECO:0007669"/>
    <property type="project" value="UniProtKB-KW"/>
</dbReference>
<keyword evidence="9 12" id="KW-1133">Transmembrane helix</keyword>
<keyword evidence="8 12" id="KW-0448">Lipopolysaccharide biosynthesis</keyword>
<dbReference type="GO" id="GO:0009243">
    <property type="term" value="P:O antigen biosynthetic process"/>
    <property type="evidence" value="ECO:0007669"/>
    <property type="project" value="UniProtKB-UniRule"/>
</dbReference>
<comment type="function">
    <text evidence="12">Catalyzes the transfer of the GlcNAc-1-phosphate moiety from UDP-GlcNAc onto the carrier lipid undecaprenyl phosphate (C55-P), yielding GlcNAc-pyrophosphoryl-undecaprenyl (GlcNAc-PP-C55).</text>
</comment>
<proteinExistence type="inferred from homology"/>
<evidence type="ECO:0000256" key="9">
    <source>
        <dbReference type="ARBA" id="ARBA00022989"/>
    </source>
</evidence>
<evidence type="ECO:0000256" key="2">
    <source>
        <dbReference type="ARBA" id="ARBA00022475"/>
    </source>
</evidence>
<feature type="transmembrane region" description="Helical" evidence="12">
    <location>
        <begin position="72"/>
        <end position="90"/>
    </location>
</feature>
<evidence type="ECO:0000256" key="5">
    <source>
        <dbReference type="ARBA" id="ARBA00022679"/>
    </source>
</evidence>
<dbReference type="PANTHER" id="PTHR22926:SF3">
    <property type="entry name" value="UNDECAPRENYL-PHOSPHATE ALPHA-N-ACETYLGLUCOSAMINYL 1-PHOSPHATE TRANSFERASE"/>
    <property type="match status" value="1"/>
</dbReference>
<gene>
    <name evidence="12" type="primary">wecA</name>
    <name evidence="14" type="ORF">FM042_04950</name>
</gene>
<accession>A0A552X5A6</accession>
<comment type="catalytic activity">
    <reaction evidence="12">
        <text>di-trans,octa-cis-undecaprenyl phosphate + UDP-N-acetyl-alpha-D-glucosamine = N-acetyl-alpha-D-glucosaminyl-di-trans,octa-cis-undecaprenyl diphosphate + UMP</text>
        <dbReference type="Rhea" id="RHEA:28090"/>
        <dbReference type="ChEBI" id="CHEBI:57705"/>
        <dbReference type="ChEBI" id="CHEBI:57865"/>
        <dbReference type="ChEBI" id="CHEBI:60392"/>
        <dbReference type="ChEBI" id="CHEBI:62959"/>
        <dbReference type="EC" id="2.7.8.33"/>
    </reaction>
</comment>
<dbReference type="CDD" id="cd06853">
    <property type="entry name" value="GT_WecA_like"/>
    <property type="match status" value="1"/>
</dbReference>
<evidence type="ECO:0000256" key="10">
    <source>
        <dbReference type="ARBA" id="ARBA00023136"/>
    </source>
</evidence>
<feature type="transmembrane region" description="Helical" evidence="12">
    <location>
        <begin position="261"/>
        <end position="282"/>
    </location>
</feature>
<dbReference type="InterPro" id="IPR018480">
    <property type="entry name" value="PNAcMuramoyl-5peptid_Trfase_CS"/>
</dbReference>
<feature type="transmembrane region" description="Helical" evidence="12">
    <location>
        <begin position="181"/>
        <end position="198"/>
    </location>
</feature>
<keyword evidence="5 12" id="KW-0808">Transferase</keyword>
<dbReference type="EMBL" id="VJWL01000001">
    <property type="protein sequence ID" value="TRW50185.1"/>
    <property type="molecule type" value="Genomic_DNA"/>
</dbReference>
<keyword evidence="15" id="KW-1185">Reference proteome</keyword>
<evidence type="ECO:0000256" key="6">
    <source>
        <dbReference type="ARBA" id="ARBA00022692"/>
    </source>
</evidence>
<dbReference type="UniPathway" id="UPA00281"/>
<evidence type="ECO:0000256" key="4">
    <source>
        <dbReference type="ARBA" id="ARBA00022676"/>
    </source>
</evidence>
<dbReference type="RefSeq" id="WP_143234903.1">
    <property type="nucleotide sequence ID" value="NZ_VJWL01000001.1"/>
</dbReference>
<evidence type="ECO:0000313" key="15">
    <source>
        <dbReference type="Proteomes" id="UP000320359"/>
    </source>
</evidence>
<sequence length="377" mass="41954">MDVLIVFLGTSLVSWLLLSACIPVAYRVGLLDKPCSRKRHQGDTPLIGGLALAGSLIIVWLCILQISLPMIAYLSAASLMVCIGVLDDRFDLSVRFRIIMQLISASVLVFWGGVEIVSLGNLFGLGEFKLGSFSGVFTLLAIMAAMNAYNMIDGIDGLLGGLSLVAFGGICLLAWHSGLQVPLILGLTFIFALIPYLLRNLQSHSSKLQKVFMGDAGSMFIGLSIVWLLGIITNPTLSNLYHLRFLEMPEFSQLTSVRPVAVLWLIAIPLMDMLGIMVRRIVKRQNPFKPDRDHLHHIFMRAGFTPRETLLMIFMVGCFLMLVGVALEYFNFPEPIVLLLYSVVFLLYFASLRYCWRLAKLMRKMKGILRVQFGKAS</sequence>
<keyword evidence="4 12" id="KW-0328">Glycosyltransferase</keyword>
<name>A0A552X5A6_9GAMM</name>
<evidence type="ECO:0000313" key="14">
    <source>
        <dbReference type="EMBL" id="TRW50185.1"/>
    </source>
</evidence>
<dbReference type="GO" id="GO:0009276">
    <property type="term" value="C:Gram-negative-bacterium-type cell wall"/>
    <property type="evidence" value="ECO:0007669"/>
    <property type="project" value="InterPro"/>
</dbReference>
<keyword evidence="11 12" id="KW-0464">Manganese</keyword>
<dbReference type="InterPro" id="IPR012750">
    <property type="entry name" value="ECA_WecA-rel"/>
</dbReference>
<evidence type="ECO:0000256" key="7">
    <source>
        <dbReference type="ARBA" id="ARBA00022842"/>
    </source>
</evidence>
<comment type="cofactor">
    <cofactor evidence="12 13">
        <name>Mg(2+)</name>
        <dbReference type="ChEBI" id="CHEBI:18420"/>
    </cofactor>
</comment>
<dbReference type="GO" id="GO:0044038">
    <property type="term" value="P:cell wall macromolecule biosynthetic process"/>
    <property type="evidence" value="ECO:0007669"/>
    <property type="project" value="TreeGrafter"/>
</dbReference>
<feature type="transmembrane region" description="Helical" evidence="12">
    <location>
        <begin position="219"/>
        <end position="241"/>
    </location>
</feature>
<evidence type="ECO:0000256" key="3">
    <source>
        <dbReference type="ARBA" id="ARBA00022519"/>
    </source>
</evidence>
<organism evidence="14 15">
    <name type="scientific">Aliidiomarina halalkaliphila</name>
    <dbReference type="NCBI Taxonomy" id="2593535"/>
    <lineage>
        <taxon>Bacteria</taxon>
        <taxon>Pseudomonadati</taxon>
        <taxon>Pseudomonadota</taxon>
        <taxon>Gammaproteobacteria</taxon>
        <taxon>Alteromonadales</taxon>
        <taxon>Idiomarinaceae</taxon>
        <taxon>Aliidiomarina</taxon>
    </lineage>
</organism>
<evidence type="ECO:0000256" key="13">
    <source>
        <dbReference type="PIRSR" id="PIRSR600715-1"/>
    </source>
</evidence>
<evidence type="ECO:0000256" key="1">
    <source>
        <dbReference type="ARBA" id="ARBA00004651"/>
    </source>
</evidence>
<comment type="caution">
    <text evidence="14">The sequence shown here is derived from an EMBL/GenBank/DDBJ whole genome shotgun (WGS) entry which is preliminary data.</text>
</comment>
<feature type="transmembrane region" description="Helical" evidence="12">
    <location>
        <begin position="157"/>
        <end position="175"/>
    </location>
</feature>
<keyword evidence="6 12" id="KW-0812">Transmembrane</keyword>
<dbReference type="OrthoDB" id="9783652at2"/>
<dbReference type="PROSITE" id="PS01348">
    <property type="entry name" value="MRAY_2"/>
    <property type="match status" value="1"/>
</dbReference>
<comment type="subcellular location">
    <subcellularLocation>
        <location evidence="12">Cell inner membrane</location>
        <topology evidence="12">Multi-pass membrane protein</topology>
    </subcellularLocation>
    <subcellularLocation>
        <location evidence="1">Cell membrane</location>
        <topology evidence="1">Multi-pass membrane protein</topology>
    </subcellularLocation>
</comment>
<dbReference type="GO" id="GO:0036380">
    <property type="term" value="F:UDP-N-acetylglucosamine-undecaprenyl-phosphate N-acetylglucosaminephosphotransferase activity"/>
    <property type="evidence" value="ECO:0007669"/>
    <property type="project" value="UniProtKB-UniRule"/>
</dbReference>
<evidence type="ECO:0000256" key="8">
    <source>
        <dbReference type="ARBA" id="ARBA00022985"/>
    </source>
</evidence>